<evidence type="ECO:0000256" key="1">
    <source>
        <dbReference type="ARBA" id="ARBA00004162"/>
    </source>
</evidence>
<feature type="domain" description="NapC/NirT cytochrome c N-terminal" evidence="13">
    <location>
        <begin position="7"/>
        <end position="176"/>
    </location>
</feature>
<evidence type="ECO:0000256" key="2">
    <source>
        <dbReference type="ARBA" id="ARBA00007395"/>
    </source>
</evidence>
<dbReference type="InterPro" id="IPR038266">
    <property type="entry name" value="NapC/NirT_cytc_sf"/>
</dbReference>
<dbReference type="InterPro" id="IPR036280">
    <property type="entry name" value="Multihaem_cyt_sf"/>
</dbReference>
<dbReference type="InterPro" id="IPR024717">
    <property type="entry name" value="NapC/NirT/NrfH"/>
</dbReference>
<keyword evidence="6" id="KW-0812">Transmembrane</keyword>
<dbReference type="PIRSF" id="PIRSF000013">
    <property type="entry name" value="4_hem_cytochrm_NapC"/>
    <property type="match status" value="1"/>
</dbReference>
<dbReference type="PANTHER" id="PTHR30333:SF3">
    <property type="entry name" value="CYTOCHROME C-TYPE PROTEIN TORY"/>
    <property type="match status" value="1"/>
</dbReference>
<keyword evidence="10 12" id="KW-0408">Iron</keyword>
<comment type="caution">
    <text evidence="14">The sequence shown here is derived from an EMBL/GenBank/DDBJ whole genome shotgun (WGS) entry which is preliminary data.</text>
</comment>
<comment type="subcellular location">
    <subcellularLocation>
        <location evidence="1">Cell membrane</location>
        <topology evidence="1">Single-pass membrane protein</topology>
    </subcellularLocation>
</comment>
<sequence>MAASKKSQWKKVLLLAAVIPLTAIGAATLFNYGVAYTDSMEFCVSCHSMQVPYGEYQGSLHFRNPSGARAECKDCHVPRDFFPKMYAKLIATKDIYHEILGTIDTPEKFEEHRWDMANRVWAKLERTDSRECRECHSYDAMDLTEQSRSARARHARAEDQGLTCIDCHKGVVHYMPIEPDDHWPEEY</sequence>
<evidence type="ECO:0000313" key="14">
    <source>
        <dbReference type="EMBL" id="MEY6431965.1"/>
    </source>
</evidence>
<evidence type="ECO:0000313" key="15">
    <source>
        <dbReference type="Proteomes" id="UP001564408"/>
    </source>
</evidence>
<dbReference type="PANTHER" id="PTHR30333">
    <property type="entry name" value="CYTOCHROME C-TYPE PROTEIN"/>
    <property type="match status" value="1"/>
</dbReference>
<dbReference type="Pfam" id="PF03264">
    <property type="entry name" value="Cytochrom_NNT"/>
    <property type="match status" value="1"/>
</dbReference>
<protein>
    <recommendedName>
        <fullName evidence="12">Cytochrome c-type protein</fullName>
    </recommendedName>
</protein>
<comment type="similarity">
    <text evidence="2">Belongs to the NapC/NirT/NrfH family.</text>
</comment>
<keyword evidence="4" id="KW-1003">Cell membrane</keyword>
<evidence type="ECO:0000256" key="5">
    <source>
        <dbReference type="ARBA" id="ARBA00022617"/>
    </source>
</evidence>
<evidence type="ECO:0000256" key="10">
    <source>
        <dbReference type="ARBA" id="ARBA00023004"/>
    </source>
</evidence>
<evidence type="ECO:0000256" key="4">
    <source>
        <dbReference type="ARBA" id="ARBA00022475"/>
    </source>
</evidence>
<evidence type="ECO:0000259" key="13">
    <source>
        <dbReference type="Pfam" id="PF03264"/>
    </source>
</evidence>
<keyword evidence="11" id="KW-0472">Membrane</keyword>
<comment type="PTM">
    <text evidence="12">Binds 4 heme groups per subunit.</text>
</comment>
<keyword evidence="15" id="KW-1185">Reference proteome</keyword>
<evidence type="ECO:0000256" key="3">
    <source>
        <dbReference type="ARBA" id="ARBA00022448"/>
    </source>
</evidence>
<keyword evidence="3 12" id="KW-0813">Transport</keyword>
<name>A0ABV4BHQ3_9GAMM</name>
<dbReference type="Proteomes" id="UP001564408">
    <property type="component" value="Unassembled WGS sequence"/>
</dbReference>
<proteinExistence type="inferred from homology"/>
<gene>
    <name evidence="14" type="ORF">ABC977_06020</name>
</gene>
<dbReference type="InterPro" id="IPR005126">
    <property type="entry name" value="NapC/NirT_cyt_c_N"/>
</dbReference>
<dbReference type="SUPFAM" id="SSF48695">
    <property type="entry name" value="Multiheme cytochromes"/>
    <property type="match status" value="1"/>
</dbReference>
<dbReference type="RefSeq" id="WP_369666346.1">
    <property type="nucleotide sequence ID" value="NZ_JBDKXB010000005.1"/>
</dbReference>
<evidence type="ECO:0000256" key="12">
    <source>
        <dbReference type="PIRNR" id="PIRNR000013"/>
    </source>
</evidence>
<dbReference type="InterPro" id="IPR051174">
    <property type="entry name" value="Cytochrome_c-type_ET"/>
</dbReference>
<evidence type="ECO:0000256" key="7">
    <source>
        <dbReference type="ARBA" id="ARBA00022723"/>
    </source>
</evidence>
<dbReference type="EMBL" id="JBDKXB010000005">
    <property type="protein sequence ID" value="MEY6431965.1"/>
    <property type="molecule type" value="Genomic_DNA"/>
</dbReference>
<evidence type="ECO:0000256" key="8">
    <source>
        <dbReference type="ARBA" id="ARBA00022982"/>
    </source>
</evidence>
<keyword evidence="7 12" id="KW-0479">Metal-binding</keyword>
<reference evidence="14 15" key="1">
    <citation type="submission" date="2024-05" db="EMBL/GenBank/DDBJ databases">
        <title>Genome Sequence and Characterization of the New Strain Purple Sulfur Bacterium of Genus Thioalkalicoccus.</title>
        <authorList>
            <person name="Bryantseva I.A."/>
            <person name="Kyndt J.A."/>
            <person name="Imhoff J.F."/>
        </authorList>
    </citation>
    <scope>NUCLEOTIDE SEQUENCE [LARGE SCALE GENOMIC DNA]</scope>
    <source>
        <strain evidence="14 15">Um2</strain>
    </source>
</reference>
<dbReference type="Gene3D" id="1.10.3820.10">
    <property type="entry name" value="Di-heme elbow motif domain"/>
    <property type="match status" value="1"/>
</dbReference>
<evidence type="ECO:0000256" key="9">
    <source>
        <dbReference type="ARBA" id="ARBA00022989"/>
    </source>
</evidence>
<keyword evidence="8 12" id="KW-0249">Electron transport</keyword>
<keyword evidence="9" id="KW-1133">Transmembrane helix</keyword>
<organism evidence="14 15">
    <name type="scientific">Thioalkalicoccus limnaeus</name>
    <dbReference type="NCBI Taxonomy" id="120681"/>
    <lineage>
        <taxon>Bacteria</taxon>
        <taxon>Pseudomonadati</taxon>
        <taxon>Pseudomonadota</taxon>
        <taxon>Gammaproteobacteria</taxon>
        <taxon>Chromatiales</taxon>
        <taxon>Chromatiaceae</taxon>
        <taxon>Thioalkalicoccus</taxon>
    </lineage>
</organism>
<accession>A0ABV4BHQ3</accession>
<keyword evidence="5 12" id="KW-0349">Heme</keyword>
<evidence type="ECO:0000256" key="11">
    <source>
        <dbReference type="ARBA" id="ARBA00023136"/>
    </source>
</evidence>
<evidence type="ECO:0000256" key="6">
    <source>
        <dbReference type="ARBA" id="ARBA00022692"/>
    </source>
</evidence>